<reference evidence="2 3" key="1">
    <citation type="submission" date="2016-06" db="EMBL/GenBank/DDBJ databases">
        <title>The Draft Genome Sequence and Annotation of the Desert Woodrat Neotoma lepida.</title>
        <authorList>
            <person name="Campbell M."/>
            <person name="Oakeson K.F."/>
            <person name="Yandell M."/>
            <person name="Halpert J.R."/>
            <person name="Dearing D."/>
        </authorList>
    </citation>
    <scope>NUCLEOTIDE SEQUENCE [LARGE SCALE GENOMIC DNA]</scope>
    <source>
        <strain evidence="2">417</strain>
        <tissue evidence="2">Liver</tissue>
    </source>
</reference>
<organism evidence="2 3">
    <name type="scientific">Neotoma lepida</name>
    <name type="common">Desert woodrat</name>
    <dbReference type="NCBI Taxonomy" id="56216"/>
    <lineage>
        <taxon>Eukaryota</taxon>
        <taxon>Metazoa</taxon>
        <taxon>Chordata</taxon>
        <taxon>Craniata</taxon>
        <taxon>Vertebrata</taxon>
        <taxon>Euteleostomi</taxon>
        <taxon>Mammalia</taxon>
        <taxon>Eutheria</taxon>
        <taxon>Euarchontoglires</taxon>
        <taxon>Glires</taxon>
        <taxon>Rodentia</taxon>
        <taxon>Myomorpha</taxon>
        <taxon>Muroidea</taxon>
        <taxon>Cricetidae</taxon>
        <taxon>Neotominae</taxon>
        <taxon>Neotoma</taxon>
    </lineage>
</organism>
<dbReference type="InterPro" id="IPR002433">
    <property type="entry name" value="Orn_de-COase"/>
</dbReference>
<keyword evidence="3" id="KW-1185">Reference proteome</keyword>
<dbReference type="PANTHER" id="PTHR11482:SF42">
    <property type="entry name" value="ORNITHINE DECARBOXYLASE"/>
    <property type="match status" value="1"/>
</dbReference>
<name>A0A1A6GTW7_NEOLE</name>
<dbReference type="AlphaFoldDB" id="A0A1A6GTW7"/>
<dbReference type="GO" id="GO:0033387">
    <property type="term" value="P:putrescine biosynthetic process from arginine, via ornithine"/>
    <property type="evidence" value="ECO:0007669"/>
    <property type="project" value="TreeGrafter"/>
</dbReference>
<dbReference type="STRING" id="56216.A0A1A6GTW7"/>
<evidence type="ECO:0000313" key="3">
    <source>
        <dbReference type="Proteomes" id="UP000092124"/>
    </source>
</evidence>
<evidence type="ECO:0000259" key="1">
    <source>
        <dbReference type="Pfam" id="PF02784"/>
    </source>
</evidence>
<gene>
    <name evidence="2" type="ORF">A6R68_01840</name>
</gene>
<dbReference type="GO" id="GO:0004586">
    <property type="term" value="F:ornithine decarboxylase activity"/>
    <property type="evidence" value="ECO:0007669"/>
    <property type="project" value="TreeGrafter"/>
</dbReference>
<dbReference type="PANTHER" id="PTHR11482">
    <property type="entry name" value="ARGININE/DIAMINOPIMELATE/ORNITHINE DECARBOXYLASE"/>
    <property type="match status" value="1"/>
</dbReference>
<feature type="domain" description="Orn/DAP/Arg decarboxylase 2 N-terminal" evidence="1">
    <location>
        <begin position="3"/>
        <end position="50"/>
    </location>
</feature>
<dbReference type="Pfam" id="PF02784">
    <property type="entry name" value="Orn_Arg_deC_N"/>
    <property type="match status" value="1"/>
</dbReference>
<comment type="caution">
    <text evidence="2">The sequence shown here is derived from an EMBL/GenBank/DDBJ whole genome shotgun (WGS) entry which is preliminary data.</text>
</comment>
<proteinExistence type="predicted"/>
<dbReference type="Proteomes" id="UP000092124">
    <property type="component" value="Unassembled WGS sequence"/>
</dbReference>
<accession>A0A1A6GTW7</accession>
<dbReference type="GO" id="GO:0005737">
    <property type="term" value="C:cytoplasm"/>
    <property type="evidence" value="ECO:0007669"/>
    <property type="project" value="TreeGrafter"/>
</dbReference>
<dbReference type="InterPro" id="IPR029066">
    <property type="entry name" value="PLP-binding_barrel"/>
</dbReference>
<dbReference type="Gene3D" id="3.20.20.10">
    <property type="entry name" value="Alanine racemase"/>
    <property type="match status" value="1"/>
</dbReference>
<protein>
    <recommendedName>
        <fullName evidence="1">Orn/DAP/Arg decarboxylase 2 N-terminal domain-containing protein</fullName>
    </recommendedName>
</protein>
<dbReference type="SUPFAM" id="SSF51419">
    <property type="entry name" value="PLP-binding barrel"/>
    <property type="match status" value="1"/>
</dbReference>
<dbReference type="InterPro" id="IPR022644">
    <property type="entry name" value="De-COase2_N"/>
</dbReference>
<evidence type="ECO:0000313" key="2">
    <source>
        <dbReference type="EMBL" id="OBS69621.1"/>
    </source>
</evidence>
<feature type="non-terminal residue" evidence="2">
    <location>
        <position position="107"/>
    </location>
</feature>
<sequence length="107" mass="12021">MVRVPPERIIYANPCKHPSQIKYAASNGVQMMTLDSEVELMIARAHPKSPSIYYVMSRSMWQLMKQIQSHGFPPEEEEQDVGTLPLSCAQESEMDCHPAACASARIN</sequence>
<dbReference type="OrthoDB" id="5034579at2759"/>
<dbReference type="EMBL" id="LZPO01067816">
    <property type="protein sequence ID" value="OBS69621.1"/>
    <property type="molecule type" value="Genomic_DNA"/>
</dbReference>